<evidence type="ECO:0000313" key="2">
    <source>
        <dbReference type="Proteomes" id="UP000789920"/>
    </source>
</evidence>
<dbReference type="Proteomes" id="UP000789920">
    <property type="component" value="Unassembled WGS sequence"/>
</dbReference>
<proteinExistence type="predicted"/>
<dbReference type="EMBL" id="CAJVQC010004549">
    <property type="protein sequence ID" value="CAG8542045.1"/>
    <property type="molecule type" value="Genomic_DNA"/>
</dbReference>
<sequence>MRALIAEQPDIFPLRKTLQGFIDKRLENIKKKAHFLYRKNQKELLNLETRCFIVENYQEIAQIIRNSSSEEQSKKELLASGAAEQEKYRELTNLLRQIDNYKDEKSYHHKEREINELKEKVSNLNYEELSVTPAEPEIFPNPEQEVIDRILDTPASFRQFTLERREKLQKEIADRHQEIAELQSLITDQESRKQKLIAELQELQKVYAHDLRRTQFSDEKHIIEERELIPHEERVAILSQNENKKDKSINIYLNVYDLEAIEATNMPSQGKELKTRGDNLNFVKLCRRDDL</sequence>
<gene>
    <name evidence="1" type="ORF">RPERSI_LOCUS3593</name>
</gene>
<accession>A0ACA9LNX2</accession>
<evidence type="ECO:0000313" key="1">
    <source>
        <dbReference type="EMBL" id="CAG8542045.1"/>
    </source>
</evidence>
<keyword evidence="2" id="KW-1185">Reference proteome</keyword>
<organism evidence="1 2">
    <name type="scientific">Racocetra persica</name>
    <dbReference type="NCBI Taxonomy" id="160502"/>
    <lineage>
        <taxon>Eukaryota</taxon>
        <taxon>Fungi</taxon>
        <taxon>Fungi incertae sedis</taxon>
        <taxon>Mucoromycota</taxon>
        <taxon>Glomeromycotina</taxon>
        <taxon>Glomeromycetes</taxon>
        <taxon>Diversisporales</taxon>
        <taxon>Gigasporaceae</taxon>
        <taxon>Racocetra</taxon>
    </lineage>
</organism>
<name>A0ACA9LNX2_9GLOM</name>
<reference evidence="1" key="1">
    <citation type="submission" date="2021-06" db="EMBL/GenBank/DDBJ databases">
        <authorList>
            <person name="Kallberg Y."/>
            <person name="Tangrot J."/>
            <person name="Rosling A."/>
        </authorList>
    </citation>
    <scope>NUCLEOTIDE SEQUENCE</scope>
    <source>
        <strain evidence="1">MA461A</strain>
    </source>
</reference>
<protein>
    <submittedName>
        <fullName evidence="1">372_t:CDS:1</fullName>
    </submittedName>
</protein>
<comment type="caution">
    <text evidence="1">The sequence shown here is derived from an EMBL/GenBank/DDBJ whole genome shotgun (WGS) entry which is preliminary data.</text>
</comment>